<keyword evidence="2" id="KW-1185">Reference proteome</keyword>
<comment type="caution">
    <text evidence="1">The sequence shown here is derived from an EMBL/GenBank/DDBJ whole genome shotgun (WGS) entry which is preliminary data.</text>
</comment>
<proteinExistence type="predicted"/>
<dbReference type="EMBL" id="JAHHUM010002096">
    <property type="protein sequence ID" value="KAK5606223.1"/>
    <property type="molecule type" value="Genomic_DNA"/>
</dbReference>
<evidence type="ECO:0000313" key="2">
    <source>
        <dbReference type="Proteomes" id="UP001311232"/>
    </source>
</evidence>
<accession>A0AAV9RAD2</accession>
<name>A0AAV9RAD2_9TELE</name>
<evidence type="ECO:0000313" key="1">
    <source>
        <dbReference type="EMBL" id="KAK5606223.1"/>
    </source>
</evidence>
<gene>
    <name evidence="1" type="ORF">CRENBAI_025027</name>
</gene>
<dbReference type="Proteomes" id="UP001311232">
    <property type="component" value="Unassembled WGS sequence"/>
</dbReference>
<organism evidence="1 2">
    <name type="scientific">Crenichthys baileyi</name>
    <name type="common">White River springfish</name>
    <dbReference type="NCBI Taxonomy" id="28760"/>
    <lineage>
        <taxon>Eukaryota</taxon>
        <taxon>Metazoa</taxon>
        <taxon>Chordata</taxon>
        <taxon>Craniata</taxon>
        <taxon>Vertebrata</taxon>
        <taxon>Euteleostomi</taxon>
        <taxon>Actinopterygii</taxon>
        <taxon>Neopterygii</taxon>
        <taxon>Teleostei</taxon>
        <taxon>Neoteleostei</taxon>
        <taxon>Acanthomorphata</taxon>
        <taxon>Ovalentaria</taxon>
        <taxon>Atherinomorphae</taxon>
        <taxon>Cyprinodontiformes</taxon>
        <taxon>Goodeidae</taxon>
        <taxon>Crenichthys</taxon>
    </lineage>
</organism>
<sequence length="154" mass="17067">MSWFLFFPPLATHQPCLNIFSLQGQPQLQSGGLPGHIALDASLIVWPHVRHWLGQSLDSTTDGSSKDPPHLHHYRKMKSRMTEQGKRLKPEPSLISLQMDAAAAFSAAQWEFLQEAPQRGVGLGRAISSSTSTDSLHVLSIICLSRLLMLICAW</sequence>
<protein>
    <submittedName>
        <fullName evidence="1">Uncharacterized protein</fullName>
    </submittedName>
</protein>
<reference evidence="1 2" key="1">
    <citation type="submission" date="2021-06" db="EMBL/GenBank/DDBJ databases">
        <authorList>
            <person name="Palmer J.M."/>
        </authorList>
    </citation>
    <scope>NUCLEOTIDE SEQUENCE [LARGE SCALE GENOMIC DNA]</scope>
    <source>
        <strain evidence="1 2">MEX-2019</strain>
        <tissue evidence="1">Muscle</tissue>
    </source>
</reference>
<dbReference type="AlphaFoldDB" id="A0AAV9RAD2"/>